<organism evidence="1 2">
    <name type="scientific">Inconstantimicrobium porci</name>
    <dbReference type="NCBI Taxonomy" id="2652291"/>
    <lineage>
        <taxon>Bacteria</taxon>
        <taxon>Bacillati</taxon>
        <taxon>Bacillota</taxon>
        <taxon>Clostridia</taxon>
        <taxon>Eubacteriales</taxon>
        <taxon>Clostridiaceae</taxon>
        <taxon>Inconstantimicrobium</taxon>
    </lineage>
</organism>
<evidence type="ECO:0000313" key="1">
    <source>
        <dbReference type="EMBL" id="MSR92748.1"/>
    </source>
</evidence>
<proteinExistence type="predicted"/>
<protein>
    <submittedName>
        <fullName evidence="1">Uncharacterized protein</fullName>
    </submittedName>
</protein>
<name>A0A7X2T387_9CLOT</name>
<accession>A0A7X2T387</accession>
<comment type="caution">
    <text evidence="1">The sequence shown here is derived from an EMBL/GenBank/DDBJ whole genome shotgun (WGS) entry which is preliminary data.</text>
</comment>
<dbReference type="EMBL" id="VULX01000062">
    <property type="protein sequence ID" value="MSR92748.1"/>
    <property type="molecule type" value="Genomic_DNA"/>
</dbReference>
<reference evidence="1 2" key="1">
    <citation type="submission" date="2019-08" db="EMBL/GenBank/DDBJ databases">
        <title>In-depth cultivation of the pig gut microbiome towards novel bacterial diversity and tailored functional studies.</title>
        <authorList>
            <person name="Wylensek D."/>
            <person name="Hitch T.C.A."/>
            <person name="Clavel T."/>
        </authorList>
    </citation>
    <scope>NUCLEOTIDE SEQUENCE [LARGE SCALE GENOMIC DNA]</scope>
    <source>
        <strain evidence="1 2">WCA-383-APC-5B</strain>
    </source>
</reference>
<gene>
    <name evidence="1" type="ORF">FYJ33_15620</name>
</gene>
<dbReference type="Proteomes" id="UP000460287">
    <property type="component" value="Unassembled WGS sequence"/>
</dbReference>
<dbReference type="AlphaFoldDB" id="A0A7X2T387"/>
<evidence type="ECO:0000313" key="2">
    <source>
        <dbReference type="Proteomes" id="UP000460287"/>
    </source>
</evidence>
<keyword evidence="2" id="KW-1185">Reference proteome</keyword>
<dbReference type="RefSeq" id="WP_154532919.1">
    <property type="nucleotide sequence ID" value="NZ_VULX01000062.1"/>
</dbReference>
<sequence>MNDLEDECRYNLRVTGLRKNVEKFIKYFKANYVRIKNIGKTFPKFYFTHNTVYSIKRQNGNGKQLFAEIRGTCSSDIDESLLNSYEVVGKELNNKDRRLSSRGTDLIEVSRYLNLNIKIASIDTDECYLINKGRLNILSLEDEKLTEKDFLLDSYIDDIVYGTYMDYDDSFMY</sequence>